<dbReference type="RefSeq" id="XP_005092015.1">
    <property type="nucleotide sequence ID" value="XM_005091958.3"/>
</dbReference>
<evidence type="ECO:0000256" key="1">
    <source>
        <dbReference type="SAM" id="MobiDB-lite"/>
    </source>
</evidence>
<feature type="compositionally biased region" description="Polar residues" evidence="1">
    <location>
        <begin position="258"/>
        <end position="273"/>
    </location>
</feature>
<dbReference type="PANTHER" id="PTHR31025:SF9">
    <property type="entry name" value="SI:DKEY-286J15.1"/>
    <property type="match status" value="1"/>
</dbReference>
<proteinExistence type="predicted"/>
<dbReference type="GeneID" id="101857230"/>
<evidence type="ECO:0000313" key="3">
    <source>
        <dbReference type="RefSeq" id="XP_005092015.1"/>
    </source>
</evidence>
<dbReference type="PANTHER" id="PTHR31025">
    <property type="entry name" value="SI:CH211-196P9.1-RELATED"/>
    <property type="match status" value="1"/>
</dbReference>
<accession>A0ABM0JEP2</accession>
<protein>
    <submittedName>
        <fullName evidence="3">Proteoglycan 4</fullName>
    </submittedName>
</protein>
<keyword evidence="2" id="KW-1185">Reference proteome</keyword>
<evidence type="ECO:0000313" key="2">
    <source>
        <dbReference type="Proteomes" id="UP000694888"/>
    </source>
</evidence>
<feature type="compositionally biased region" description="Low complexity" evidence="1">
    <location>
        <begin position="166"/>
        <end position="186"/>
    </location>
</feature>
<gene>
    <name evidence="3" type="primary">LOC101857230</name>
</gene>
<feature type="compositionally biased region" description="Polar residues" evidence="1">
    <location>
        <begin position="193"/>
        <end position="241"/>
    </location>
</feature>
<feature type="compositionally biased region" description="Low complexity" evidence="1">
    <location>
        <begin position="24"/>
        <end position="59"/>
    </location>
</feature>
<dbReference type="Proteomes" id="UP000694888">
    <property type="component" value="Unplaced"/>
</dbReference>
<feature type="region of interest" description="Disordered" evidence="1">
    <location>
        <begin position="1"/>
        <end position="297"/>
    </location>
</feature>
<sequence length="531" mass="56931">MASSVSATVPAVSQATKRAHAESELSAPEPAAAQQEAPPTQSPASTTAASATESPAKATVPSEPVKVDSEVPKAAVAAVAPNGEESGDNVSESNKAKDVKPTPAPPSSDSSGVPPPEPSSSATAAAAISPSEVEGKKDPPAPALPSPSKETTLKAPAADPSALEISGSGTSSGTAVVPPNNPTVNNDKAAEGSSHQAPPKQNTAASSSEKTSDATTDSVSNGTSSGKPTAMDTTEGPTQQKESVKPSSIKKDADPKLLTTTTSNNEPKANSSKVSREDGEEPEKKPRLALTVSSSKSASKTPEQVLEYMYKTFEHRRKIITKQMPTIPELKNLYPDLFMGKQLLIEFQRITKIDIDQKIQEFCVRYATAVIEMARGKPGSAPVLARWDQAKQENETLKQYWDMVTALCLLPLHFGENFVEMVVEIGEEDEVVATGTIVPTLIARGNIFRTDEFFLIAENTIVQEFEEFTIAFASLYSSYWVFNMVYPTEIENTYNYIQRCIVRQREPGTIPAVCKNFTKTLQRWNKGKENK</sequence>
<feature type="compositionally biased region" description="Low complexity" evidence="1">
    <location>
        <begin position="1"/>
        <end position="15"/>
    </location>
</feature>
<feature type="compositionally biased region" description="Basic and acidic residues" evidence="1">
    <location>
        <begin position="274"/>
        <end position="286"/>
    </location>
</feature>
<organism evidence="2 3">
    <name type="scientific">Aplysia californica</name>
    <name type="common">California sea hare</name>
    <dbReference type="NCBI Taxonomy" id="6500"/>
    <lineage>
        <taxon>Eukaryota</taxon>
        <taxon>Metazoa</taxon>
        <taxon>Spiralia</taxon>
        <taxon>Lophotrochozoa</taxon>
        <taxon>Mollusca</taxon>
        <taxon>Gastropoda</taxon>
        <taxon>Heterobranchia</taxon>
        <taxon>Euthyneura</taxon>
        <taxon>Tectipleura</taxon>
        <taxon>Aplysiida</taxon>
        <taxon>Aplysioidea</taxon>
        <taxon>Aplysiidae</taxon>
        <taxon>Aplysia</taxon>
    </lineage>
</organism>
<reference evidence="3" key="1">
    <citation type="submission" date="2025-08" db="UniProtKB">
        <authorList>
            <consortium name="RefSeq"/>
        </authorList>
    </citation>
    <scope>IDENTIFICATION</scope>
</reference>
<name>A0ABM0JEP2_APLCA</name>
<feature type="compositionally biased region" description="Low complexity" evidence="1">
    <location>
        <begin position="119"/>
        <end position="131"/>
    </location>
</feature>